<dbReference type="RefSeq" id="WP_140929251.1">
    <property type="nucleotide sequence ID" value="NZ_VFSU01000032.1"/>
</dbReference>
<dbReference type="PRINTS" id="PR00625">
    <property type="entry name" value="JDOMAIN"/>
</dbReference>
<evidence type="ECO:0000259" key="2">
    <source>
        <dbReference type="PROSITE" id="PS50076"/>
    </source>
</evidence>
<feature type="domain" description="J" evidence="2">
    <location>
        <begin position="114"/>
        <end position="179"/>
    </location>
</feature>
<dbReference type="EMBL" id="VFSU01000032">
    <property type="protein sequence ID" value="TPE59116.1"/>
    <property type="molecule type" value="Genomic_DNA"/>
</dbReference>
<feature type="compositionally biased region" description="Basic and acidic residues" evidence="1">
    <location>
        <begin position="97"/>
        <end position="107"/>
    </location>
</feature>
<accession>A0A501XF23</accession>
<dbReference type="AlphaFoldDB" id="A0A501XF23"/>
<dbReference type="PROSITE" id="PS50076">
    <property type="entry name" value="DNAJ_2"/>
    <property type="match status" value="1"/>
</dbReference>
<dbReference type="InterPro" id="IPR001623">
    <property type="entry name" value="DnaJ_domain"/>
</dbReference>
<dbReference type="InterPro" id="IPR050817">
    <property type="entry name" value="DjlA_DnaK_co-chaperone"/>
</dbReference>
<dbReference type="Gene3D" id="1.10.287.110">
    <property type="entry name" value="DnaJ domain"/>
    <property type="match status" value="1"/>
</dbReference>
<feature type="region of interest" description="Disordered" evidence="1">
    <location>
        <begin position="80"/>
        <end position="107"/>
    </location>
</feature>
<dbReference type="OrthoDB" id="9786294at2"/>
<gene>
    <name evidence="3" type="ORF">FJQ54_15105</name>
</gene>
<evidence type="ECO:0000256" key="1">
    <source>
        <dbReference type="SAM" id="MobiDB-lite"/>
    </source>
</evidence>
<protein>
    <submittedName>
        <fullName evidence="3">J domain-containing protein</fullName>
    </submittedName>
</protein>
<comment type="caution">
    <text evidence="3">The sequence shown here is derived from an EMBL/GenBank/DDBJ whole genome shotgun (WGS) entry which is preliminary data.</text>
</comment>
<keyword evidence="4" id="KW-1185">Reference proteome</keyword>
<reference evidence="3 4" key="1">
    <citation type="submission" date="2019-06" db="EMBL/GenBank/DDBJ databases">
        <authorList>
            <person name="Lee I."/>
            <person name="Jang G.I."/>
            <person name="Hwang C.Y."/>
        </authorList>
    </citation>
    <scope>NUCLEOTIDE SEQUENCE [LARGE SCALE GENOMIC DNA]</scope>
    <source>
        <strain evidence="3 4">PAMC 28131</strain>
    </source>
</reference>
<evidence type="ECO:0000313" key="3">
    <source>
        <dbReference type="EMBL" id="TPE59116.1"/>
    </source>
</evidence>
<dbReference type="SUPFAM" id="SSF46565">
    <property type="entry name" value="Chaperone J-domain"/>
    <property type="match status" value="1"/>
</dbReference>
<dbReference type="InterPro" id="IPR036869">
    <property type="entry name" value="J_dom_sf"/>
</dbReference>
<sequence length="179" mass="20451">MPRPRRSSDWGFPRWRDYDGAGKTPEAQRLCDREGCTNPGNCPAPKAPNRPDRWYFCEAHAAEYNKGWNYFGALSEEEAAEQEAKEQRGQRSYQRARHWDWGDGDGSRSRAELDALRLFELDPDADEAAIKAAHRRMAKENHPDLHPNNAEAAQRFQAAQAAYEVLKSAAERRAEQHKG</sequence>
<dbReference type="Pfam" id="PF00226">
    <property type="entry name" value="DnaJ"/>
    <property type="match status" value="1"/>
</dbReference>
<dbReference type="Proteomes" id="UP000319897">
    <property type="component" value="Unassembled WGS sequence"/>
</dbReference>
<name>A0A501XF23_9SPHN</name>
<dbReference type="PANTHER" id="PTHR24074">
    <property type="entry name" value="CO-CHAPERONE PROTEIN DJLA"/>
    <property type="match status" value="1"/>
</dbReference>
<organism evidence="3 4">
    <name type="scientific">Sandaracinobacter neustonicus</name>
    <dbReference type="NCBI Taxonomy" id="1715348"/>
    <lineage>
        <taxon>Bacteria</taxon>
        <taxon>Pseudomonadati</taxon>
        <taxon>Pseudomonadota</taxon>
        <taxon>Alphaproteobacteria</taxon>
        <taxon>Sphingomonadales</taxon>
        <taxon>Sphingosinicellaceae</taxon>
        <taxon>Sandaracinobacter</taxon>
    </lineage>
</organism>
<proteinExistence type="predicted"/>
<feature type="region of interest" description="Disordered" evidence="1">
    <location>
        <begin position="1"/>
        <end position="26"/>
    </location>
</feature>
<dbReference type="SMART" id="SM00271">
    <property type="entry name" value="DnaJ"/>
    <property type="match status" value="1"/>
</dbReference>
<evidence type="ECO:0000313" key="4">
    <source>
        <dbReference type="Proteomes" id="UP000319897"/>
    </source>
</evidence>
<dbReference type="CDD" id="cd06257">
    <property type="entry name" value="DnaJ"/>
    <property type="match status" value="1"/>
</dbReference>